<protein>
    <submittedName>
        <fullName evidence="1">Uncharacterized protein</fullName>
    </submittedName>
</protein>
<dbReference type="Proteomes" id="UP001281761">
    <property type="component" value="Unassembled WGS sequence"/>
</dbReference>
<name>A0ABQ9YJB1_9EUKA</name>
<evidence type="ECO:0000313" key="1">
    <source>
        <dbReference type="EMBL" id="KAK2963843.1"/>
    </source>
</evidence>
<organism evidence="1 2">
    <name type="scientific">Blattamonas nauphoetae</name>
    <dbReference type="NCBI Taxonomy" id="2049346"/>
    <lineage>
        <taxon>Eukaryota</taxon>
        <taxon>Metamonada</taxon>
        <taxon>Preaxostyla</taxon>
        <taxon>Oxymonadida</taxon>
        <taxon>Blattamonas</taxon>
    </lineage>
</organism>
<keyword evidence="2" id="KW-1185">Reference proteome</keyword>
<gene>
    <name evidence="1" type="ORF">BLNAU_1412</name>
</gene>
<sequence>MDSVSFINLQSNGNSAFALDGHLGTAIFSNLGVAGCTTDTNSPFVLGAGVNQTPGSFKFENCFFEGNKEINEHITGASDISLNGDAMYASKGIFVNCWTSSGQPSLSVNGSKYSDWIVTNEVIHVANATGEDKMFCWVPGSRCQTMTDVIGNRLGPWYVGKIAMGEGEYRETKLGMKNQTLVVEGSGKTKTTMIDGGSSETLFIITTGQLTASKIQFVPSASSHLITLSDDGTVSISDSCVETVGANVKLSKAVFSVSAGTLRLTGVDCSSLSFTETTVLFLFSSLTRSLTLTNSSFSSISSGGSGSCICSTITTGQSVSIGEEGGSDSFSSCSSVGDGGALNVKLMDTGSLRIVSTHFSDCSSDGIGGGVFLELDSTTSQTTWSLDLSGASFGTDIAKNSATKGSNLFVSGKFFETVVTPSIFPSLSETEEGDMWGVDSNTTVSSSLLVYLMPFSNTAIVGGSNAFDIDDCGHFGVGCVSIQNALDQVKTSESESLVLSFESGATLRESFSFETSQTVFFESASDTPQSITVEAQGRFSVSSGTLSLNTLTFTTTVPSFLSSLISLNGGSLSVTKCTFSGFSSSLKQVVSGSIGTGQKISIVDTLFESCTASSGTGIVELSVDGDGEVQIEGSSGFEECTLSENGHLVVIDCSDLAAFVSKNELPALKPLKPTDRIFNETEKLIFWGKEGNGKEYSLLFVWFAHTTGDLHVHSDGEDDGRCGEDVLPCSSLSHAMDKMKNGVVLVDSAFAQTSPGF</sequence>
<proteinExistence type="predicted"/>
<comment type="caution">
    <text evidence="1">The sequence shown here is derived from an EMBL/GenBank/DDBJ whole genome shotgun (WGS) entry which is preliminary data.</text>
</comment>
<reference evidence="1 2" key="1">
    <citation type="journal article" date="2022" name="bioRxiv">
        <title>Genomics of Preaxostyla Flagellates Illuminates Evolutionary Transitions and the Path Towards Mitochondrial Loss.</title>
        <authorList>
            <person name="Novak L.V.F."/>
            <person name="Treitli S.C."/>
            <person name="Pyrih J."/>
            <person name="Halakuc P."/>
            <person name="Pipaliya S.V."/>
            <person name="Vacek V."/>
            <person name="Brzon O."/>
            <person name="Soukal P."/>
            <person name="Eme L."/>
            <person name="Dacks J.B."/>
            <person name="Karnkowska A."/>
            <person name="Elias M."/>
            <person name="Hampl V."/>
        </authorList>
    </citation>
    <scope>NUCLEOTIDE SEQUENCE [LARGE SCALE GENOMIC DNA]</scope>
    <source>
        <strain evidence="1">NAU3</strain>
        <tissue evidence="1">Gut</tissue>
    </source>
</reference>
<dbReference type="EMBL" id="JARBJD010000005">
    <property type="protein sequence ID" value="KAK2963843.1"/>
    <property type="molecule type" value="Genomic_DNA"/>
</dbReference>
<evidence type="ECO:0000313" key="2">
    <source>
        <dbReference type="Proteomes" id="UP001281761"/>
    </source>
</evidence>
<accession>A0ABQ9YJB1</accession>